<comment type="similarity">
    <text evidence="8">Belongs to the TrpC family.</text>
</comment>
<comment type="catalytic activity">
    <reaction evidence="1 8">
        <text>1-(2-carboxyphenylamino)-1-deoxy-D-ribulose 5-phosphate + H(+) = (1S,2R)-1-C-(indol-3-yl)glycerol 3-phosphate + CO2 + H2O</text>
        <dbReference type="Rhea" id="RHEA:23476"/>
        <dbReference type="ChEBI" id="CHEBI:15377"/>
        <dbReference type="ChEBI" id="CHEBI:15378"/>
        <dbReference type="ChEBI" id="CHEBI:16526"/>
        <dbReference type="ChEBI" id="CHEBI:58613"/>
        <dbReference type="ChEBI" id="CHEBI:58866"/>
        <dbReference type="EC" id="4.1.1.48"/>
    </reaction>
</comment>
<comment type="pathway">
    <text evidence="2 8">Amino-acid biosynthesis; L-tryptophan biosynthesis; L-tryptophan from chorismate: step 4/5.</text>
</comment>
<dbReference type="InterPro" id="IPR011060">
    <property type="entry name" value="RibuloseP-bd_barrel"/>
</dbReference>
<keyword evidence="4 8" id="KW-0210">Decarboxylase</keyword>
<evidence type="ECO:0000256" key="6">
    <source>
        <dbReference type="ARBA" id="ARBA00023141"/>
    </source>
</evidence>
<keyword evidence="11" id="KW-1185">Reference proteome</keyword>
<evidence type="ECO:0000256" key="8">
    <source>
        <dbReference type="HAMAP-Rule" id="MF_00134"/>
    </source>
</evidence>
<evidence type="ECO:0000256" key="4">
    <source>
        <dbReference type="ARBA" id="ARBA00022793"/>
    </source>
</evidence>
<dbReference type="AlphaFoldDB" id="A0A1X7KYB7"/>
<dbReference type="HAMAP" id="MF_00134_B">
    <property type="entry name" value="IGPS_B"/>
    <property type="match status" value="1"/>
</dbReference>
<keyword evidence="5 8" id="KW-0822">Tryptophan biosynthesis</keyword>
<dbReference type="Pfam" id="PF00218">
    <property type="entry name" value="IGPS"/>
    <property type="match status" value="1"/>
</dbReference>
<keyword evidence="3 8" id="KW-0028">Amino-acid biosynthesis</keyword>
<dbReference type="STRING" id="561720.SAMN06275492_14014"/>
<dbReference type="UniPathway" id="UPA00035">
    <property type="reaction ID" value="UER00043"/>
</dbReference>
<proteinExistence type="inferred from homology"/>
<protein>
    <recommendedName>
        <fullName evidence="8">Indole-3-glycerol phosphate synthase</fullName>
        <shortName evidence="8">IGPS</shortName>
        <ecNumber evidence="8">4.1.1.48</ecNumber>
    </recommendedName>
</protein>
<reference evidence="11" key="1">
    <citation type="submission" date="2017-04" db="EMBL/GenBank/DDBJ databases">
        <authorList>
            <person name="Varghese N."/>
            <person name="Submissions S."/>
        </authorList>
    </citation>
    <scope>NUCLEOTIDE SEQUENCE [LARGE SCALE GENOMIC DNA]</scope>
    <source>
        <strain evidence="11">USBA 82</strain>
    </source>
</reference>
<dbReference type="EC" id="4.1.1.48" evidence="8"/>
<evidence type="ECO:0000256" key="5">
    <source>
        <dbReference type="ARBA" id="ARBA00022822"/>
    </source>
</evidence>
<feature type="domain" description="Indole-3-glycerol phosphate synthase" evidence="9">
    <location>
        <begin position="14"/>
        <end position="244"/>
    </location>
</feature>
<dbReference type="PANTHER" id="PTHR22854:SF2">
    <property type="entry name" value="INDOLE-3-GLYCEROL-PHOSPHATE SYNTHASE"/>
    <property type="match status" value="1"/>
</dbReference>
<evidence type="ECO:0000313" key="10">
    <source>
        <dbReference type="EMBL" id="SMG46561.1"/>
    </source>
</evidence>
<evidence type="ECO:0000259" key="9">
    <source>
        <dbReference type="Pfam" id="PF00218"/>
    </source>
</evidence>
<evidence type="ECO:0000256" key="1">
    <source>
        <dbReference type="ARBA" id="ARBA00001633"/>
    </source>
</evidence>
<keyword evidence="6 8" id="KW-0057">Aromatic amino acid biosynthesis</keyword>
<dbReference type="GO" id="GO:0004425">
    <property type="term" value="F:indole-3-glycerol-phosphate synthase activity"/>
    <property type="evidence" value="ECO:0007669"/>
    <property type="project" value="UniProtKB-UniRule"/>
</dbReference>
<evidence type="ECO:0000256" key="2">
    <source>
        <dbReference type="ARBA" id="ARBA00004696"/>
    </source>
</evidence>
<dbReference type="RefSeq" id="WP_085545469.1">
    <property type="nucleotide sequence ID" value="NZ_FXBB01000040.1"/>
</dbReference>
<dbReference type="GO" id="GO:0000162">
    <property type="term" value="P:L-tryptophan biosynthetic process"/>
    <property type="evidence" value="ECO:0007669"/>
    <property type="project" value="UniProtKB-UniRule"/>
</dbReference>
<organism evidence="10 11">
    <name type="scientific">Dethiosulfovibrio salsuginis</name>
    <dbReference type="NCBI Taxonomy" id="561720"/>
    <lineage>
        <taxon>Bacteria</taxon>
        <taxon>Thermotogati</taxon>
        <taxon>Synergistota</taxon>
        <taxon>Synergistia</taxon>
        <taxon>Synergistales</taxon>
        <taxon>Dethiosulfovibrionaceae</taxon>
        <taxon>Dethiosulfovibrio</taxon>
    </lineage>
</organism>
<dbReference type="Proteomes" id="UP000193355">
    <property type="component" value="Unassembled WGS sequence"/>
</dbReference>
<sequence length="248" mass="26699">MILDRIAARKEQEVAALTAPRRSLFQALSEPGLSVIGEIKRGSPSVGSFALDADLPGKARAYAKGGVAGISVLTDRDFFFGGEEVLCSLRPVVDLPILRKDFLIHPVQLEQSRLIGADSVLLIVALLPGERLREMVSLAEDLGMDSLVEVHDLDELHRALDADARIVGINNRDLRDFSVDLSVSERLHGEIVRLGAREGRVVVAESGVHSGADGARLRAAGLDGVLVGEALMRSQDPASFVRQLRGLE</sequence>
<dbReference type="InterPro" id="IPR013798">
    <property type="entry name" value="Indole-3-glycerol_P_synth_dom"/>
</dbReference>
<keyword evidence="7 8" id="KW-0456">Lyase</keyword>
<dbReference type="EMBL" id="FXBB01000040">
    <property type="protein sequence ID" value="SMG46561.1"/>
    <property type="molecule type" value="Genomic_DNA"/>
</dbReference>
<evidence type="ECO:0000256" key="3">
    <source>
        <dbReference type="ARBA" id="ARBA00022605"/>
    </source>
</evidence>
<gene>
    <name evidence="8" type="primary">trpC</name>
    <name evidence="10" type="ORF">SAMN06275492_14014</name>
</gene>
<dbReference type="OrthoDB" id="9804217at2"/>
<dbReference type="InterPro" id="IPR045186">
    <property type="entry name" value="Indole-3-glycerol_P_synth"/>
</dbReference>
<name>A0A1X7KYB7_9BACT</name>
<dbReference type="InterPro" id="IPR013785">
    <property type="entry name" value="Aldolase_TIM"/>
</dbReference>
<dbReference type="Gene3D" id="3.20.20.70">
    <property type="entry name" value="Aldolase class I"/>
    <property type="match status" value="1"/>
</dbReference>
<dbReference type="CDD" id="cd00331">
    <property type="entry name" value="IGPS"/>
    <property type="match status" value="1"/>
</dbReference>
<accession>A0A1X7KYB7</accession>
<dbReference type="GO" id="GO:0004640">
    <property type="term" value="F:phosphoribosylanthranilate isomerase activity"/>
    <property type="evidence" value="ECO:0007669"/>
    <property type="project" value="TreeGrafter"/>
</dbReference>
<evidence type="ECO:0000256" key="7">
    <source>
        <dbReference type="ARBA" id="ARBA00023239"/>
    </source>
</evidence>
<evidence type="ECO:0000313" key="11">
    <source>
        <dbReference type="Proteomes" id="UP000193355"/>
    </source>
</evidence>
<dbReference type="PANTHER" id="PTHR22854">
    <property type="entry name" value="TRYPTOPHAN BIOSYNTHESIS PROTEIN"/>
    <property type="match status" value="1"/>
</dbReference>
<dbReference type="SUPFAM" id="SSF51366">
    <property type="entry name" value="Ribulose-phoshate binding barrel"/>
    <property type="match status" value="1"/>
</dbReference>